<proteinExistence type="predicted"/>
<organism evidence="4 5">
    <name type="scientific">Klebsiella michiganensis</name>
    <dbReference type="NCBI Taxonomy" id="1134687"/>
    <lineage>
        <taxon>Bacteria</taxon>
        <taxon>Pseudomonadati</taxon>
        <taxon>Pseudomonadota</taxon>
        <taxon>Gammaproteobacteria</taxon>
        <taxon>Enterobacterales</taxon>
        <taxon>Enterobacteriaceae</taxon>
        <taxon>Klebsiella/Raoultella group</taxon>
        <taxon>Klebsiella</taxon>
    </lineage>
</organism>
<evidence type="ECO:0000259" key="3">
    <source>
        <dbReference type="Pfam" id="PF13439"/>
    </source>
</evidence>
<comment type="caution">
    <text evidence="4">The sequence shown here is derived from an EMBL/GenBank/DDBJ whole genome shotgun (WGS) entry which is preliminary data.</text>
</comment>
<name>A0AAJ1NVB5_9ENTR</name>
<dbReference type="InterPro" id="IPR028098">
    <property type="entry name" value="Glyco_trans_4-like_N"/>
</dbReference>
<evidence type="ECO:0000259" key="2">
    <source>
        <dbReference type="Pfam" id="PF00534"/>
    </source>
</evidence>
<sequence length="328" mass="37159">MKKIIFDRRWEGGHGIGRFSTEITSRIKFHKYIDNNIKPTSPIDILVTPWYLFLNNYVYFTPGFNAPYLFIKRSVITIHDLNHIDLDNNSSFLKKMYYRLVLKRACKKSLAIFTVSEFSKRRIIDWAGIDGDKVTVVGNGVSGNFKPDGRSFLPGYNYIFCVSNRKEHKNEKRLIEAFSLVNNRGGLKLLFSGKPTVEITEFIKSLNLENDIVFTGFISDDELPAYYRGALMLAMPSIYEGFGLPVIEAMACGTPTIASNTTSLSEIAGEASLLVDPLNVQDISAAMHTLISDSNIREELKLKGLKHVKQYTWESTVHKIKAVLEILQ</sequence>
<dbReference type="CDD" id="cd03809">
    <property type="entry name" value="GT4_MtfB-like"/>
    <property type="match status" value="1"/>
</dbReference>
<dbReference type="Proteomes" id="UP001159937">
    <property type="component" value="Unassembled WGS sequence"/>
</dbReference>
<protein>
    <submittedName>
        <fullName evidence="4">Glycosyltransferase family 4 protein</fullName>
    </submittedName>
</protein>
<dbReference type="GO" id="GO:0016757">
    <property type="term" value="F:glycosyltransferase activity"/>
    <property type="evidence" value="ECO:0007669"/>
    <property type="project" value="InterPro"/>
</dbReference>
<dbReference type="EMBL" id="JAOCBF010000020">
    <property type="protein sequence ID" value="MDH0964321.1"/>
    <property type="molecule type" value="Genomic_DNA"/>
</dbReference>
<keyword evidence="1" id="KW-0808">Transferase</keyword>
<evidence type="ECO:0000313" key="5">
    <source>
        <dbReference type="Proteomes" id="UP001159937"/>
    </source>
</evidence>
<dbReference type="RefSeq" id="WP_080528239.1">
    <property type="nucleotide sequence ID" value="NZ_CP106838.1"/>
</dbReference>
<dbReference type="SUPFAM" id="SSF53756">
    <property type="entry name" value="UDP-Glycosyltransferase/glycogen phosphorylase"/>
    <property type="match status" value="1"/>
</dbReference>
<dbReference type="InterPro" id="IPR001296">
    <property type="entry name" value="Glyco_trans_1"/>
</dbReference>
<dbReference type="Pfam" id="PF00534">
    <property type="entry name" value="Glycos_transf_1"/>
    <property type="match status" value="1"/>
</dbReference>
<dbReference type="GO" id="GO:0009103">
    <property type="term" value="P:lipopolysaccharide biosynthetic process"/>
    <property type="evidence" value="ECO:0007669"/>
    <property type="project" value="TreeGrafter"/>
</dbReference>
<dbReference type="PANTHER" id="PTHR46401">
    <property type="entry name" value="GLYCOSYLTRANSFERASE WBBK-RELATED"/>
    <property type="match status" value="1"/>
</dbReference>
<dbReference type="Gene3D" id="3.40.50.2000">
    <property type="entry name" value="Glycogen Phosphorylase B"/>
    <property type="match status" value="2"/>
</dbReference>
<accession>A0AAJ1NVB5</accession>
<reference evidence="4" key="1">
    <citation type="submission" date="2022-09" db="EMBL/GenBank/DDBJ databases">
        <title>Intensive care unit water sources are persistently colonized with multi-drug resistant bacteria and are the site of extensive horizontal gene transfer of antibiotic resistance genes.</title>
        <authorList>
            <person name="Diorio-Toth L."/>
        </authorList>
    </citation>
    <scope>NUCLEOTIDE SEQUENCE</scope>
    <source>
        <strain evidence="4">GD03918</strain>
    </source>
</reference>
<dbReference type="PANTHER" id="PTHR46401:SF2">
    <property type="entry name" value="GLYCOSYLTRANSFERASE WBBK-RELATED"/>
    <property type="match status" value="1"/>
</dbReference>
<dbReference type="AlphaFoldDB" id="A0AAJ1NVB5"/>
<feature type="domain" description="Glycosyl transferase family 1" evidence="2">
    <location>
        <begin position="155"/>
        <end position="303"/>
    </location>
</feature>
<evidence type="ECO:0000256" key="1">
    <source>
        <dbReference type="ARBA" id="ARBA00022679"/>
    </source>
</evidence>
<gene>
    <name evidence="4" type="ORF">N5C89_15895</name>
</gene>
<feature type="domain" description="Glycosyltransferase subfamily 4-like N-terminal" evidence="3">
    <location>
        <begin position="70"/>
        <end position="141"/>
    </location>
</feature>
<dbReference type="Pfam" id="PF13439">
    <property type="entry name" value="Glyco_transf_4"/>
    <property type="match status" value="1"/>
</dbReference>
<evidence type="ECO:0000313" key="4">
    <source>
        <dbReference type="EMBL" id="MDH0964321.1"/>
    </source>
</evidence>